<dbReference type="Proteomes" id="UP001595823">
    <property type="component" value="Unassembled WGS sequence"/>
</dbReference>
<dbReference type="EC" id="1.6.5.2" evidence="2"/>
<dbReference type="RefSeq" id="WP_380625125.1">
    <property type="nucleotide sequence ID" value="NZ_JBHSDK010000061.1"/>
</dbReference>
<protein>
    <submittedName>
        <fullName evidence="2">SDR family oxidoreductase</fullName>
        <ecNumber evidence="2">1.6.5.2</ecNumber>
    </submittedName>
</protein>
<evidence type="ECO:0000313" key="2">
    <source>
        <dbReference type="EMBL" id="MFC4337788.1"/>
    </source>
</evidence>
<dbReference type="PANTHER" id="PTHR47129:SF1">
    <property type="entry name" value="NMRA-LIKE DOMAIN-CONTAINING PROTEIN"/>
    <property type="match status" value="1"/>
</dbReference>
<dbReference type="Gene3D" id="3.40.50.720">
    <property type="entry name" value="NAD(P)-binding Rossmann-like Domain"/>
    <property type="match status" value="1"/>
</dbReference>
<proteinExistence type="predicted"/>
<dbReference type="Pfam" id="PF13460">
    <property type="entry name" value="NAD_binding_10"/>
    <property type="match status" value="1"/>
</dbReference>
<comment type="caution">
    <text evidence="2">The sequence shown here is derived from an EMBL/GenBank/DDBJ whole genome shotgun (WGS) entry which is preliminary data.</text>
</comment>
<evidence type="ECO:0000313" key="3">
    <source>
        <dbReference type="Proteomes" id="UP001595823"/>
    </source>
</evidence>
<reference evidence="3" key="1">
    <citation type="journal article" date="2019" name="Int. J. Syst. Evol. Microbiol.">
        <title>The Global Catalogue of Microorganisms (GCM) 10K type strain sequencing project: providing services to taxonomists for standard genome sequencing and annotation.</title>
        <authorList>
            <consortium name="The Broad Institute Genomics Platform"/>
            <consortium name="The Broad Institute Genome Sequencing Center for Infectious Disease"/>
            <person name="Wu L."/>
            <person name="Ma J."/>
        </authorList>
    </citation>
    <scope>NUCLEOTIDE SEQUENCE [LARGE SCALE GENOMIC DNA]</scope>
    <source>
        <strain evidence="3">IBRC-M 10908</strain>
    </source>
</reference>
<sequence length="282" mass="30074">MIAITGATGNLGRLSIAELIRRGTDPSDIRALVRDPESARDLDAQGVTVVRADYDEPDGLPEALKGAEKLLFISGSEIGRRVPQHRNVIEAAQASGTEFIAYTSLLRADTSRIGLAAEHRATEALLADSGIPHTLLRNGWYLENYTENLGPSLHHGVHLGSAGEGRVSAASRADYAAAAVEVLTGSGHEGEVYELAGDRSFTYAEMVAEVSRARKTALAYRDMDSDGHRAALAEAGVPEDFAALLADWDAGVKRGDLFAEDDALHRLIGRDTTSLAEAVARM</sequence>
<evidence type="ECO:0000259" key="1">
    <source>
        <dbReference type="Pfam" id="PF13460"/>
    </source>
</evidence>
<feature type="domain" description="NAD(P)-binding" evidence="1">
    <location>
        <begin position="6"/>
        <end position="184"/>
    </location>
</feature>
<gene>
    <name evidence="2" type="ORF">ACFPET_21570</name>
</gene>
<keyword evidence="3" id="KW-1185">Reference proteome</keyword>
<dbReference type="InterPro" id="IPR016040">
    <property type="entry name" value="NAD(P)-bd_dom"/>
</dbReference>
<dbReference type="PANTHER" id="PTHR47129">
    <property type="entry name" value="QUINONE OXIDOREDUCTASE 2"/>
    <property type="match status" value="1"/>
</dbReference>
<organism evidence="2 3">
    <name type="scientific">Salininema proteolyticum</name>
    <dbReference type="NCBI Taxonomy" id="1607685"/>
    <lineage>
        <taxon>Bacteria</taxon>
        <taxon>Bacillati</taxon>
        <taxon>Actinomycetota</taxon>
        <taxon>Actinomycetes</taxon>
        <taxon>Glycomycetales</taxon>
        <taxon>Glycomycetaceae</taxon>
        <taxon>Salininema</taxon>
    </lineage>
</organism>
<dbReference type="CDD" id="cd05269">
    <property type="entry name" value="TMR_SDR_a"/>
    <property type="match status" value="1"/>
</dbReference>
<name>A0ABV8U535_9ACTN</name>
<keyword evidence="2" id="KW-0560">Oxidoreductase</keyword>
<dbReference type="SUPFAM" id="SSF51735">
    <property type="entry name" value="NAD(P)-binding Rossmann-fold domains"/>
    <property type="match status" value="1"/>
</dbReference>
<dbReference type="InterPro" id="IPR052718">
    <property type="entry name" value="NmrA-type_oxidoreductase"/>
</dbReference>
<dbReference type="EMBL" id="JBHSDK010000061">
    <property type="protein sequence ID" value="MFC4337788.1"/>
    <property type="molecule type" value="Genomic_DNA"/>
</dbReference>
<dbReference type="GO" id="GO:0003955">
    <property type="term" value="F:NAD(P)H dehydrogenase (quinone) activity"/>
    <property type="evidence" value="ECO:0007669"/>
    <property type="project" value="UniProtKB-EC"/>
</dbReference>
<dbReference type="Gene3D" id="3.90.25.10">
    <property type="entry name" value="UDP-galactose 4-epimerase, domain 1"/>
    <property type="match status" value="1"/>
</dbReference>
<accession>A0ABV8U535</accession>
<dbReference type="InterPro" id="IPR036291">
    <property type="entry name" value="NAD(P)-bd_dom_sf"/>
</dbReference>